<dbReference type="PANTHER" id="PTHR34606">
    <property type="entry name" value="BON DOMAIN-CONTAINING PROTEIN"/>
    <property type="match status" value="1"/>
</dbReference>
<dbReference type="PANTHER" id="PTHR34606:SF15">
    <property type="entry name" value="BON DOMAIN-CONTAINING PROTEIN"/>
    <property type="match status" value="1"/>
</dbReference>
<feature type="domain" description="BON" evidence="1">
    <location>
        <begin position="119"/>
        <end position="187"/>
    </location>
</feature>
<evidence type="ECO:0000313" key="3">
    <source>
        <dbReference type="Proteomes" id="UP000197535"/>
    </source>
</evidence>
<dbReference type="PROSITE" id="PS50914">
    <property type="entry name" value="BON"/>
    <property type="match status" value="2"/>
</dbReference>
<dbReference type="EMBL" id="LSTO01000001">
    <property type="protein sequence ID" value="OWW20679.1"/>
    <property type="molecule type" value="Genomic_DNA"/>
</dbReference>
<comment type="caution">
    <text evidence="2">The sequence shown here is derived from an EMBL/GenBank/DDBJ whole genome shotgun (WGS) entry which is preliminary data.</text>
</comment>
<dbReference type="Proteomes" id="UP000197535">
    <property type="component" value="Unassembled WGS sequence"/>
</dbReference>
<dbReference type="AlphaFoldDB" id="A0A254TDF8"/>
<dbReference type="InterPro" id="IPR051686">
    <property type="entry name" value="Lipoprotein_DolP"/>
</dbReference>
<name>A0A254TDF8_9BURK</name>
<evidence type="ECO:0000313" key="2">
    <source>
        <dbReference type="EMBL" id="OWW20679.1"/>
    </source>
</evidence>
<gene>
    <name evidence="2" type="ORF">AYR66_15495</name>
</gene>
<keyword evidence="3" id="KW-1185">Reference proteome</keyword>
<accession>A0A254TDF8</accession>
<dbReference type="RefSeq" id="WP_088707545.1">
    <property type="nucleotide sequence ID" value="NZ_LSTO01000001.1"/>
</dbReference>
<evidence type="ECO:0000259" key="1">
    <source>
        <dbReference type="PROSITE" id="PS50914"/>
    </source>
</evidence>
<sequence length="257" mass="28245">MYHYQTAFWPQSNPYFAAFKRSSKPPGDSPVVVDSGARPAIVTRTDRQIKQDVREELEMEPSVRAEAIDVQVIDGVVTLSGIVDGEGERWLIEAAAKRIAGVREILTRMTVYSPNITPADNDIAHDCERVLSHLTPKADYSIEVQVSKGWVTLSGEVAEGYGRRIAETEVSSLLSVLGVNSQIRVRSSMAAGHAAANGASSTRKPYELKAGSYEFSPENDRVTWASTVLSWNQHRAMLSAAWSSSGVRRAIYGIRFT</sequence>
<feature type="domain" description="BON" evidence="1">
    <location>
        <begin position="45"/>
        <end position="113"/>
    </location>
</feature>
<organism evidence="2 3">
    <name type="scientific">Noviherbaspirillum denitrificans</name>
    <dbReference type="NCBI Taxonomy" id="1968433"/>
    <lineage>
        <taxon>Bacteria</taxon>
        <taxon>Pseudomonadati</taxon>
        <taxon>Pseudomonadota</taxon>
        <taxon>Betaproteobacteria</taxon>
        <taxon>Burkholderiales</taxon>
        <taxon>Oxalobacteraceae</taxon>
        <taxon>Noviherbaspirillum</taxon>
    </lineage>
</organism>
<dbReference type="Gene3D" id="3.30.1340.30">
    <property type="match status" value="2"/>
</dbReference>
<proteinExistence type="predicted"/>
<dbReference type="OrthoDB" id="870892at2"/>
<dbReference type="Pfam" id="PF04972">
    <property type="entry name" value="BON"/>
    <property type="match status" value="2"/>
</dbReference>
<reference evidence="2 3" key="1">
    <citation type="submission" date="2016-02" db="EMBL/GenBank/DDBJ databases">
        <authorList>
            <person name="Wen L."/>
            <person name="He K."/>
            <person name="Yang H."/>
        </authorList>
    </citation>
    <scope>NUCLEOTIDE SEQUENCE [LARGE SCALE GENOMIC DNA]</scope>
    <source>
        <strain evidence="2 3">TSA40</strain>
    </source>
</reference>
<dbReference type="InterPro" id="IPR007055">
    <property type="entry name" value="BON_dom"/>
</dbReference>
<protein>
    <recommendedName>
        <fullName evidence="1">BON domain-containing protein</fullName>
    </recommendedName>
</protein>